<keyword evidence="1" id="KW-0145">Chemotaxis</keyword>
<evidence type="ECO:0000259" key="2">
    <source>
        <dbReference type="Pfam" id="PF13690"/>
    </source>
</evidence>
<dbReference type="SUPFAM" id="SSF103039">
    <property type="entry name" value="CheC-like"/>
    <property type="match status" value="1"/>
</dbReference>
<dbReference type="Pfam" id="PF13690">
    <property type="entry name" value="CheX"/>
    <property type="match status" value="1"/>
</dbReference>
<proteinExistence type="predicted"/>
<dbReference type="EMBL" id="JBHTLU010000015">
    <property type="protein sequence ID" value="MFD1221318.1"/>
    <property type="molecule type" value="Genomic_DNA"/>
</dbReference>
<accession>A0ABW3UKF7</accession>
<reference evidence="4" key="1">
    <citation type="journal article" date="2019" name="Int. J. Syst. Evol. Microbiol.">
        <title>The Global Catalogue of Microorganisms (GCM) 10K type strain sequencing project: providing services to taxonomists for standard genome sequencing and annotation.</title>
        <authorList>
            <consortium name="The Broad Institute Genomics Platform"/>
            <consortium name="The Broad Institute Genome Sequencing Center for Infectious Disease"/>
            <person name="Wu L."/>
            <person name="Ma J."/>
        </authorList>
    </citation>
    <scope>NUCLEOTIDE SEQUENCE [LARGE SCALE GENOMIC DNA]</scope>
    <source>
        <strain evidence="4">CCUG 53270</strain>
    </source>
</reference>
<dbReference type="RefSeq" id="WP_345589850.1">
    <property type="nucleotide sequence ID" value="NZ_BAABJG010000021.1"/>
</dbReference>
<gene>
    <name evidence="3" type="ORF">ACFQ4B_14425</name>
</gene>
<comment type="caution">
    <text evidence="3">The sequence shown here is derived from an EMBL/GenBank/DDBJ whole genome shotgun (WGS) entry which is preliminary data.</text>
</comment>
<dbReference type="Proteomes" id="UP001597180">
    <property type="component" value="Unassembled WGS sequence"/>
</dbReference>
<dbReference type="PANTHER" id="PTHR39452:SF1">
    <property type="entry name" value="CHEY-P PHOSPHATASE CHEX"/>
    <property type="match status" value="1"/>
</dbReference>
<dbReference type="InterPro" id="IPR028976">
    <property type="entry name" value="CheC-like_sf"/>
</dbReference>
<evidence type="ECO:0000313" key="4">
    <source>
        <dbReference type="Proteomes" id="UP001597180"/>
    </source>
</evidence>
<feature type="domain" description="Chemotaxis phosphatase CheX-like" evidence="2">
    <location>
        <begin position="46"/>
        <end position="122"/>
    </location>
</feature>
<name>A0ABW3UKF7_9BACL</name>
<evidence type="ECO:0000313" key="3">
    <source>
        <dbReference type="EMBL" id="MFD1221318.1"/>
    </source>
</evidence>
<keyword evidence="4" id="KW-1185">Reference proteome</keyword>
<dbReference type="InterPro" id="IPR038756">
    <property type="entry name" value="CheX-like"/>
</dbReference>
<protein>
    <submittedName>
        <fullName evidence="3">Chemotaxis protein CheX</fullName>
    </submittedName>
</protein>
<sequence length="149" mass="16314">MQANFVNPFLTSSLHVIETLIQIKPIVGQLSMRTIQYTEDYVWLKIGILGQLQKDIIFGIPETVALRMVSGMMGGYPLTHFDEMCQSAVGELGNMISGNASTLLFQQGIEVDITPPSLINGAANHWGGEVFSIPLSLESIGEFHIYISA</sequence>
<evidence type="ECO:0000256" key="1">
    <source>
        <dbReference type="ARBA" id="ARBA00022500"/>
    </source>
</evidence>
<dbReference type="InterPro" id="IPR028051">
    <property type="entry name" value="CheX-like_dom"/>
</dbReference>
<dbReference type="CDD" id="cd17906">
    <property type="entry name" value="CheX"/>
    <property type="match status" value="1"/>
</dbReference>
<organism evidence="3 4">
    <name type="scientific">Paenibacillus vulneris</name>
    <dbReference type="NCBI Taxonomy" id="1133364"/>
    <lineage>
        <taxon>Bacteria</taxon>
        <taxon>Bacillati</taxon>
        <taxon>Bacillota</taxon>
        <taxon>Bacilli</taxon>
        <taxon>Bacillales</taxon>
        <taxon>Paenibacillaceae</taxon>
        <taxon>Paenibacillus</taxon>
    </lineage>
</organism>
<dbReference type="PANTHER" id="PTHR39452">
    <property type="entry name" value="CHEY-P PHOSPHATASE CHEX"/>
    <property type="match status" value="1"/>
</dbReference>
<dbReference type="Gene3D" id="3.40.1550.10">
    <property type="entry name" value="CheC-like"/>
    <property type="match status" value="1"/>
</dbReference>